<dbReference type="Pfam" id="PF02769">
    <property type="entry name" value="AIRS_C"/>
    <property type="match status" value="1"/>
</dbReference>
<feature type="non-terminal residue" evidence="2">
    <location>
        <position position="1"/>
    </location>
</feature>
<dbReference type="GO" id="GO:0004641">
    <property type="term" value="F:phosphoribosylformylglycinamidine cyclo-ligase activity"/>
    <property type="evidence" value="ECO:0007669"/>
    <property type="project" value="UniProtKB-EC"/>
</dbReference>
<evidence type="ECO:0000259" key="1">
    <source>
        <dbReference type="Pfam" id="PF02769"/>
    </source>
</evidence>
<keyword evidence="2" id="KW-0436">Ligase</keyword>
<dbReference type="InterPro" id="IPR010918">
    <property type="entry name" value="PurM-like_C_dom"/>
</dbReference>
<proteinExistence type="predicted"/>
<evidence type="ECO:0000313" key="2">
    <source>
        <dbReference type="EMBL" id="VAW28735.1"/>
    </source>
</evidence>
<gene>
    <name evidence="2" type="ORF">MNBD_BACTEROID06-922</name>
</gene>
<dbReference type="SUPFAM" id="SSF56042">
    <property type="entry name" value="PurM C-terminal domain-like"/>
    <property type="match status" value="1"/>
</dbReference>
<dbReference type="EMBL" id="UOES01000447">
    <property type="protein sequence ID" value="VAW28735.1"/>
    <property type="molecule type" value="Genomic_DNA"/>
</dbReference>
<feature type="domain" description="PurM-like C-terminal" evidence="1">
    <location>
        <begin position="1"/>
        <end position="52"/>
    </location>
</feature>
<sequence>QEMYKVFNMGHRMELYVNEEYAEDIISISNSYGVEAQIVGRVEASESKKLTINSSFGNFEY</sequence>
<dbReference type="EC" id="6.3.3.1" evidence="2"/>
<name>A0A3B0UCQ4_9ZZZZ</name>
<dbReference type="Gene3D" id="3.90.650.10">
    <property type="entry name" value="PurM-like C-terminal domain"/>
    <property type="match status" value="1"/>
</dbReference>
<reference evidence="2" key="1">
    <citation type="submission" date="2018-06" db="EMBL/GenBank/DDBJ databases">
        <authorList>
            <person name="Zhirakovskaya E."/>
        </authorList>
    </citation>
    <scope>NUCLEOTIDE SEQUENCE</scope>
</reference>
<dbReference type="InterPro" id="IPR036676">
    <property type="entry name" value="PurM-like_C_sf"/>
</dbReference>
<protein>
    <submittedName>
        <fullName evidence="2">Phosphoribosylformylglycinamidine cyclo-ligase</fullName>
        <ecNumber evidence="2">6.3.3.1</ecNumber>
    </submittedName>
</protein>
<dbReference type="AlphaFoldDB" id="A0A3B0UCQ4"/>
<organism evidence="2">
    <name type="scientific">hydrothermal vent metagenome</name>
    <dbReference type="NCBI Taxonomy" id="652676"/>
    <lineage>
        <taxon>unclassified sequences</taxon>
        <taxon>metagenomes</taxon>
        <taxon>ecological metagenomes</taxon>
    </lineage>
</organism>
<accession>A0A3B0UCQ4</accession>